<comment type="caution">
    <text evidence="1">The sequence shown here is derived from an EMBL/GenBank/DDBJ whole genome shotgun (WGS) entry which is preliminary data.</text>
</comment>
<evidence type="ECO:0000313" key="2">
    <source>
        <dbReference type="Proteomes" id="UP000612055"/>
    </source>
</evidence>
<proteinExistence type="predicted"/>
<accession>A0A835Y154</accession>
<dbReference type="EMBL" id="JAEHOE010000060">
    <property type="protein sequence ID" value="KAG2490640.1"/>
    <property type="molecule type" value="Genomic_DNA"/>
</dbReference>
<reference evidence="1" key="1">
    <citation type="journal article" date="2020" name="bioRxiv">
        <title>Comparative genomics of Chlamydomonas.</title>
        <authorList>
            <person name="Craig R.J."/>
            <person name="Hasan A.R."/>
            <person name="Ness R.W."/>
            <person name="Keightley P.D."/>
        </authorList>
    </citation>
    <scope>NUCLEOTIDE SEQUENCE</scope>
    <source>
        <strain evidence="1">CCAP 11/70</strain>
    </source>
</reference>
<keyword evidence="2" id="KW-1185">Reference proteome</keyword>
<name>A0A835Y154_9CHLO</name>
<sequence>MGCAAAKLTAGARSACPATDWHFPPPGKRMEDWDPHEVACWFRSLDLDMQRYGEALVPEAGCVVVHVWNLKFLVGRGVPEPKAQRLLAARDVASAGASGRKAGPCEAA</sequence>
<dbReference type="Proteomes" id="UP000612055">
    <property type="component" value="Unassembled WGS sequence"/>
</dbReference>
<dbReference type="AlphaFoldDB" id="A0A835Y154"/>
<gene>
    <name evidence="1" type="ORF">HYH03_011031</name>
</gene>
<evidence type="ECO:0000313" key="1">
    <source>
        <dbReference type="EMBL" id="KAG2490640.1"/>
    </source>
</evidence>
<organism evidence="1 2">
    <name type="scientific">Edaphochlamys debaryana</name>
    <dbReference type="NCBI Taxonomy" id="47281"/>
    <lineage>
        <taxon>Eukaryota</taxon>
        <taxon>Viridiplantae</taxon>
        <taxon>Chlorophyta</taxon>
        <taxon>core chlorophytes</taxon>
        <taxon>Chlorophyceae</taxon>
        <taxon>CS clade</taxon>
        <taxon>Chlamydomonadales</taxon>
        <taxon>Chlamydomonadales incertae sedis</taxon>
        <taxon>Edaphochlamys</taxon>
    </lineage>
</organism>
<protein>
    <submittedName>
        <fullName evidence="1">Uncharacterized protein</fullName>
    </submittedName>
</protein>